<dbReference type="InterPro" id="IPR043519">
    <property type="entry name" value="NT_sf"/>
</dbReference>
<name>A0AAN0MH24_9ACTN</name>
<sequence length="151" mass="15871">MQQSLASLVGLGVVNSRTVGRAMVHTINEDHYTIQPLRVLLDPVTALREAVRGVVGSNVDAVILFGSVARGEATADSDVDLVVLASPDWDDRTELEDVVSARLGNDCDVLVFTPEEFSRLAATGEEPVVADILSDGVLLLGSFPQADAGAA</sequence>
<protein>
    <recommendedName>
        <fullName evidence="1">Polymerase beta nucleotidyltransferase domain-containing protein</fullName>
    </recommendedName>
</protein>
<dbReference type="SUPFAM" id="SSF81301">
    <property type="entry name" value="Nucleotidyltransferase"/>
    <property type="match status" value="1"/>
</dbReference>
<accession>A0AAN0MH24</accession>
<feature type="domain" description="Polymerase beta nucleotidyltransferase" evidence="1">
    <location>
        <begin position="58"/>
        <end position="113"/>
    </location>
</feature>
<dbReference type="RefSeq" id="WP_286263845.1">
    <property type="nucleotide sequence ID" value="NZ_AP028056.1"/>
</dbReference>
<dbReference type="Proteomes" id="UP001431656">
    <property type="component" value="Chromosome"/>
</dbReference>
<evidence type="ECO:0000259" key="1">
    <source>
        <dbReference type="Pfam" id="PF18765"/>
    </source>
</evidence>
<dbReference type="PANTHER" id="PTHR43449:SF1">
    <property type="entry name" value="POLYMERASE BETA NUCLEOTIDYLTRANSFERASE DOMAIN-CONTAINING PROTEIN"/>
    <property type="match status" value="1"/>
</dbReference>
<dbReference type="KEGG" id="broo:brsh051_16050"/>
<dbReference type="Gene3D" id="3.30.460.10">
    <property type="entry name" value="Beta Polymerase, domain 2"/>
    <property type="match status" value="1"/>
</dbReference>
<dbReference type="AlphaFoldDB" id="A0AAN0MH24"/>
<gene>
    <name evidence="2" type="ORF">brsh051_16050</name>
</gene>
<dbReference type="Pfam" id="PF18765">
    <property type="entry name" value="Polbeta"/>
    <property type="match status" value="1"/>
</dbReference>
<keyword evidence="3" id="KW-1185">Reference proteome</keyword>
<evidence type="ECO:0000313" key="2">
    <source>
        <dbReference type="EMBL" id="BEH02324.1"/>
    </source>
</evidence>
<evidence type="ECO:0000313" key="3">
    <source>
        <dbReference type="Proteomes" id="UP001431656"/>
    </source>
</evidence>
<dbReference type="EMBL" id="AP028056">
    <property type="protein sequence ID" value="BEH02324.1"/>
    <property type="molecule type" value="Genomic_DNA"/>
</dbReference>
<organism evidence="2 3">
    <name type="scientific">Brooklawnia propionicigenes</name>
    <dbReference type="NCBI Taxonomy" id="3041175"/>
    <lineage>
        <taxon>Bacteria</taxon>
        <taxon>Bacillati</taxon>
        <taxon>Actinomycetota</taxon>
        <taxon>Actinomycetes</taxon>
        <taxon>Propionibacteriales</taxon>
        <taxon>Propionibacteriaceae</taxon>
        <taxon>Brooklawnia</taxon>
    </lineage>
</organism>
<dbReference type="InterPro" id="IPR041633">
    <property type="entry name" value="Polbeta"/>
</dbReference>
<dbReference type="CDD" id="cd05403">
    <property type="entry name" value="NT_KNTase_like"/>
    <property type="match status" value="1"/>
</dbReference>
<reference evidence="2" key="1">
    <citation type="journal article" date="2024" name="Int. J. Syst. Evol. Microbiol.">
        <title>Brooklawnia propionicigenes sp. nov., a facultatively anaerobic, propionate-producing bacterium isolated from a methanogenic reactor treating waste from cattle farms.</title>
        <authorList>
            <person name="Akita Y."/>
            <person name="Ueki A."/>
            <person name="Tonouchi A."/>
            <person name="Sugawara Y."/>
            <person name="Honma S."/>
            <person name="Kaku N."/>
            <person name="Ueki K."/>
        </authorList>
    </citation>
    <scope>NUCLEOTIDE SEQUENCE</scope>
    <source>
        <strain evidence="2">SH051</strain>
    </source>
</reference>
<proteinExistence type="predicted"/>
<dbReference type="PANTHER" id="PTHR43449">
    <property type="entry name" value="NUCLEOTIDYLTRANSFERASE"/>
    <property type="match status" value="1"/>
</dbReference>